<dbReference type="EMBL" id="ACPB03017373">
    <property type="status" value="NOT_ANNOTATED_CDS"/>
    <property type="molecule type" value="Genomic_DNA"/>
</dbReference>
<evidence type="ECO:0000256" key="2">
    <source>
        <dbReference type="ARBA" id="ARBA00022588"/>
    </source>
</evidence>
<proteinExistence type="inferred from homology"/>
<dbReference type="OMA" id="AREAHCP"/>
<evidence type="ECO:0000313" key="5">
    <source>
        <dbReference type="EnsemblMetazoa" id="RPRC014061-PA"/>
    </source>
</evidence>
<dbReference type="SUPFAM" id="SSF55846">
    <property type="entry name" value="N-acetylmuramoyl-L-alanine amidase-like"/>
    <property type="match status" value="2"/>
</dbReference>
<dbReference type="InterPro" id="IPR036505">
    <property type="entry name" value="Amidase/PGRP_sf"/>
</dbReference>
<protein>
    <recommendedName>
        <fullName evidence="4">Peptidoglycan recognition protein family domain-containing protein</fullName>
    </recommendedName>
</protein>
<dbReference type="InParanoid" id="T1ICP1"/>
<dbReference type="STRING" id="13249.T1ICP1"/>
<keyword evidence="3" id="KW-0391">Immunity</keyword>
<dbReference type="InterPro" id="IPR006619">
    <property type="entry name" value="PGRP_domain_met/bac"/>
</dbReference>
<dbReference type="GO" id="GO:0008745">
    <property type="term" value="F:N-acetylmuramoyl-L-alanine amidase activity"/>
    <property type="evidence" value="ECO:0007669"/>
    <property type="project" value="InterPro"/>
</dbReference>
<dbReference type="VEuPathDB" id="VectorBase:RPRC014061"/>
<accession>T1ICP1</accession>
<dbReference type="PANTHER" id="PTHR11022">
    <property type="entry name" value="PEPTIDOGLYCAN RECOGNITION PROTEIN"/>
    <property type="match status" value="1"/>
</dbReference>
<dbReference type="PANTHER" id="PTHR11022:SF74">
    <property type="entry name" value="PEPTIDOGLYCAN-RECOGNITION PROTEIN SA"/>
    <property type="match status" value="1"/>
</dbReference>
<comment type="similarity">
    <text evidence="1">Belongs to the N-acetylmuramoyl-L-alanine amidase 2 family.</text>
</comment>
<evidence type="ECO:0000256" key="3">
    <source>
        <dbReference type="ARBA" id="ARBA00022859"/>
    </source>
</evidence>
<dbReference type="eggNOG" id="ENOG502S2KY">
    <property type="taxonomic scope" value="Eukaryota"/>
</dbReference>
<dbReference type="Proteomes" id="UP000015103">
    <property type="component" value="Unassembled WGS sequence"/>
</dbReference>
<organism evidence="5 6">
    <name type="scientific">Rhodnius prolixus</name>
    <name type="common">Triatomid bug</name>
    <dbReference type="NCBI Taxonomy" id="13249"/>
    <lineage>
        <taxon>Eukaryota</taxon>
        <taxon>Metazoa</taxon>
        <taxon>Ecdysozoa</taxon>
        <taxon>Arthropoda</taxon>
        <taxon>Hexapoda</taxon>
        <taxon>Insecta</taxon>
        <taxon>Pterygota</taxon>
        <taxon>Neoptera</taxon>
        <taxon>Paraneoptera</taxon>
        <taxon>Hemiptera</taxon>
        <taxon>Heteroptera</taxon>
        <taxon>Panheteroptera</taxon>
        <taxon>Cimicomorpha</taxon>
        <taxon>Reduviidae</taxon>
        <taxon>Triatominae</taxon>
        <taxon>Rhodnius</taxon>
    </lineage>
</organism>
<keyword evidence="6" id="KW-1185">Reference proteome</keyword>
<dbReference type="GO" id="GO:0045087">
    <property type="term" value="P:innate immune response"/>
    <property type="evidence" value="ECO:0007669"/>
    <property type="project" value="UniProtKB-KW"/>
</dbReference>
<dbReference type="EMBL" id="ACPB03017374">
    <property type="status" value="NOT_ANNOTATED_CDS"/>
    <property type="molecule type" value="Genomic_DNA"/>
</dbReference>
<dbReference type="GO" id="GO:0008270">
    <property type="term" value="F:zinc ion binding"/>
    <property type="evidence" value="ECO:0007669"/>
    <property type="project" value="InterPro"/>
</dbReference>
<feature type="domain" description="Peptidoglycan recognition protein family" evidence="4">
    <location>
        <begin position="177"/>
        <end position="315"/>
    </location>
</feature>
<dbReference type="HOGENOM" id="CLU_037559_1_2_1"/>
<evidence type="ECO:0000256" key="1">
    <source>
        <dbReference type="ARBA" id="ARBA00007553"/>
    </source>
</evidence>
<dbReference type="GO" id="GO:0009253">
    <property type="term" value="P:peptidoglycan catabolic process"/>
    <property type="evidence" value="ECO:0007669"/>
    <property type="project" value="InterPro"/>
</dbReference>
<dbReference type="FunCoup" id="T1ICP1">
    <property type="interactions" value="45"/>
</dbReference>
<dbReference type="InterPro" id="IPR002502">
    <property type="entry name" value="Amidase_domain"/>
</dbReference>
<reference evidence="5" key="1">
    <citation type="submission" date="2015-05" db="UniProtKB">
        <authorList>
            <consortium name="EnsemblMetazoa"/>
        </authorList>
    </citation>
    <scope>IDENTIFICATION</scope>
</reference>
<evidence type="ECO:0000259" key="4">
    <source>
        <dbReference type="SMART" id="SM00701"/>
    </source>
</evidence>
<dbReference type="SMART" id="SM00701">
    <property type="entry name" value="PGRP"/>
    <property type="match status" value="2"/>
</dbReference>
<dbReference type="Pfam" id="PF01510">
    <property type="entry name" value="Amidase_2"/>
    <property type="match status" value="2"/>
</dbReference>
<dbReference type="Gene3D" id="3.40.80.10">
    <property type="entry name" value="Peptidoglycan recognition protein-like"/>
    <property type="match status" value="2"/>
</dbReference>
<keyword evidence="2" id="KW-0399">Innate immunity</keyword>
<feature type="domain" description="Peptidoglycan recognition protein family" evidence="4">
    <location>
        <begin position="8"/>
        <end position="151"/>
    </location>
</feature>
<evidence type="ECO:0000313" key="6">
    <source>
        <dbReference type="Proteomes" id="UP000015103"/>
    </source>
</evidence>
<dbReference type="EnsemblMetazoa" id="RPRC014061-RA">
    <property type="protein sequence ID" value="RPRC014061-PA"/>
    <property type="gene ID" value="RPRC014061"/>
</dbReference>
<sequence>NLPMNFTARLVTRGEWFALQPKQEIPPLKYIPPPFVIVGHTASSSCNDRLSCRKKVRNIQEGQLAGDFFDIMYNYLVAGDGYIYEGRGWNESSAGVRRMGCSSLFIGFVGNFVIEAPPLRQLNAFKLILENGVASGKLDANFKMFMQKQIAASESPGHQKENDDDLPPSFTHIYRNRAQWYALAPKKTMQKLKYLPPLYVVISHTGSKGCFTADGCSIAVRNVQAYQMAGAFDDISYNFLLGGNGLIYEGRGWRNSSATVHGMECSSLNVAFVGNFEIEVPTAQQVKALKVLLDTSADTSRLKKNYKMFMQNDIDAFTKSPGKEVIKILKDWDHSVPFS</sequence>
<dbReference type="InterPro" id="IPR015510">
    <property type="entry name" value="PGRP"/>
</dbReference>
<dbReference type="EMBL" id="ACPB03017375">
    <property type="status" value="NOT_ANNOTATED_CDS"/>
    <property type="molecule type" value="Genomic_DNA"/>
</dbReference>
<dbReference type="AlphaFoldDB" id="T1ICP1"/>
<dbReference type="CDD" id="cd06583">
    <property type="entry name" value="PGRP"/>
    <property type="match status" value="2"/>
</dbReference>
<name>T1ICP1_RHOPR</name>